<gene>
    <name evidence="1" type="ORF">I215_10650</name>
</gene>
<sequence>MEDKDYIRIFTGSNIISKRLVQLLKEAGINPIVRNETESARLAGFGPTVVDQVQIFVHKDEHNRALQISQELTAEEE</sequence>
<accession>K2PQF1</accession>
<comment type="caution">
    <text evidence="1">The sequence shown here is derived from an EMBL/GenBank/DDBJ whole genome shotgun (WGS) entry which is preliminary data.</text>
</comment>
<dbReference type="STRING" id="555500.I215_10650"/>
<dbReference type="RefSeq" id="WP_008991970.1">
    <property type="nucleotide sequence ID" value="NZ_AMSG01000015.1"/>
</dbReference>
<dbReference type="OrthoDB" id="1149279at2"/>
<keyword evidence="2" id="KW-1185">Reference proteome</keyword>
<dbReference type="Proteomes" id="UP000007364">
    <property type="component" value="Unassembled WGS sequence"/>
</dbReference>
<reference evidence="1 2" key="1">
    <citation type="journal article" date="2012" name="J. Bacteriol.">
        <title>Genome Sequence of Galbibacter marinum Type Strain ck-I2-15.</title>
        <authorList>
            <person name="Lai Q."/>
            <person name="Li C."/>
            <person name="Shao Z."/>
        </authorList>
    </citation>
    <scope>NUCLEOTIDE SEQUENCE [LARGE SCALE GENOMIC DNA]</scope>
    <source>
        <strain evidence="2">ck-I2-15</strain>
    </source>
</reference>
<dbReference type="eggNOG" id="ENOG50333BW">
    <property type="taxonomic scope" value="Bacteria"/>
</dbReference>
<protein>
    <submittedName>
        <fullName evidence="1">Uncharacterized protein</fullName>
    </submittedName>
</protein>
<dbReference type="AlphaFoldDB" id="K2PQF1"/>
<name>K2PQF1_9FLAO</name>
<evidence type="ECO:0000313" key="2">
    <source>
        <dbReference type="Proteomes" id="UP000007364"/>
    </source>
</evidence>
<proteinExistence type="predicted"/>
<dbReference type="EMBL" id="AMSG01000015">
    <property type="protein sequence ID" value="EKF54760.1"/>
    <property type="molecule type" value="Genomic_DNA"/>
</dbReference>
<evidence type="ECO:0000313" key="1">
    <source>
        <dbReference type="EMBL" id="EKF54760.1"/>
    </source>
</evidence>
<organism evidence="1 2">
    <name type="scientific">Galbibacter marinus</name>
    <dbReference type="NCBI Taxonomy" id="555500"/>
    <lineage>
        <taxon>Bacteria</taxon>
        <taxon>Pseudomonadati</taxon>
        <taxon>Bacteroidota</taxon>
        <taxon>Flavobacteriia</taxon>
        <taxon>Flavobacteriales</taxon>
        <taxon>Flavobacteriaceae</taxon>
        <taxon>Galbibacter</taxon>
    </lineage>
</organism>